<comment type="caution">
    <text evidence="1">The sequence shown here is derived from an EMBL/GenBank/DDBJ whole genome shotgun (WGS) entry which is preliminary data.</text>
</comment>
<dbReference type="Proteomes" id="UP001464387">
    <property type="component" value="Unassembled WGS sequence"/>
</dbReference>
<dbReference type="RefSeq" id="WP_287271821.1">
    <property type="nucleotide sequence ID" value="NZ_JAMYPJ010000086.1"/>
</dbReference>
<dbReference type="EMBL" id="JAMYPJ010000086">
    <property type="protein sequence ID" value="MER8937614.1"/>
    <property type="molecule type" value="Genomic_DNA"/>
</dbReference>
<proteinExistence type="predicted"/>
<sequence>MAESEAGHGVGVEGGCGLDQLGQPAVVAERIDDNYSYSFLATSPRAASCIASAHPAHYALDARIPLSEYKPALRIAQLSSSDWPQNKWAKHLSTSLSQILDEIWHDASATVASASALFSRLSRHDQLRCFAYDITTRVDKLSSDFTIELPNKVVVSTAQRSFSLRFERSTISITHPLIIYDDIGFLCHSNDNIHFPIQTAPLVVQFCDILNALQFARDHSDTLAYIRGQEREQRLLDLANSFKMTVQQVLALSMNAPQWLRGS</sequence>
<reference evidence="1 2" key="1">
    <citation type="journal article" date="2024" name="Proc. Natl. Acad. Sci. U.S.A.">
        <title>The evolutionary genomics of adaptation to stress in wild rhizobium bacteria.</title>
        <authorList>
            <person name="Kehlet-Delgado H."/>
            <person name="Montoya A.P."/>
            <person name="Jensen K.T."/>
            <person name="Wendlandt C.E."/>
            <person name="Dexheimer C."/>
            <person name="Roberts M."/>
            <person name="Torres Martinez L."/>
            <person name="Friesen M.L."/>
            <person name="Griffitts J.S."/>
            <person name="Porter S.S."/>
        </authorList>
    </citation>
    <scope>NUCLEOTIDE SEQUENCE [LARGE SCALE GENOMIC DNA]</scope>
    <source>
        <strain evidence="1 2">M0729</strain>
    </source>
</reference>
<keyword evidence="2" id="KW-1185">Reference proteome</keyword>
<accession>A0ABV1YRL3</accession>
<evidence type="ECO:0000313" key="1">
    <source>
        <dbReference type="EMBL" id="MER8937614.1"/>
    </source>
</evidence>
<evidence type="ECO:0000313" key="2">
    <source>
        <dbReference type="Proteomes" id="UP001464387"/>
    </source>
</evidence>
<name>A0ABV1YRL3_9HYPH</name>
<protein>
    <submittedName>
        <fullName evidence="1">Uncharacterized protein</fullName>
    </submittedName>
</protein>
<organism evidence="1 2">
    <name type="scientific">Mesorhizobium opportunistum</name>
    <dbReference type="NCBI Taxonomy" id="593909"/>
    <lineage>
        <taxon>Bacteria</taxon>
        <taxon>Pseudomonadati</taxon>
        <taxon>Pseudomonadota</taxon>
        <taxon>Alphaproteobacteria</taxon>
        <taxon>Hyphomicrobiales</taxon>
        <taxon>Phyllobacteriaceae</taxon>
        <taxon>Mesorhizobium</taxon>
    </lineage>
</organism>
<gene>
    <name evidence="1" type="ORF">NKI33_32295</name>
</gene>